<dbReference type="GO" id="GO:1990913">
    <property type="term" value="C:sperm head plasma membrane"/>
    <property type="evidence" value="ECO:0007669"/>
    <property type="project" value="TreeGrafter"/>
</dbReference>
<dbReference type="Pfam" id="PF01562">
    <property type="entry name" value="Pep_M12B_propep"/>
    <property type="match status" value="1"/>
</dbReference>
<dbReference type="InterPro" id="IPR036436">
    <property type="entry name" value="Disintegrin_dom_sf"/>
</dbReference>
<feature type="signal peptide" evidence="18">
    <location>
        <begin position="1"/>
        <end position="23"/>
    </location>
</feature>
<dbReference type="Gene3D" id="3.40.1620.60">
    <property type="match status" value="1"/>
</dbReference>
<dbReference type="GO" id="GO:0006508">
    <property type="term" value="P:proteolysis"/>
    <property type="evidence" value="ECO:0007669"/>
    <property type="project" value="InterPro"/>
</dbReference>
<dbReference type="PRINTS" id="PR00289">
    <property type="entry name" value="DISINTEGRIN"/>
</dbReference>
<comment type="caution">
    <text evidence="15">Lacks conserved residue(s) required for the propagation of feature annotation.</text>
</comment>
<evidence type="ECO:0000256" key="17">
    <source>
        <dbReference type="SAM" id="Phobius"/>
    </source>
</evidence>
<protein>
    <submittedName>
        <fullName evidence="23">Disintegrin and metalloproteinase domain-containing protein 20-like</fullName>
    </submittedName>
</protein>
<dbReference type="GO" id="GO:0046872">
    <property type="term" value="F:metal ion binding"/>
    <property type="evidence" value="ECO:0007669"/>
    <property type="project" value="UniProtKB-KW"/>
</dbReference>
<keyword evidence="11 17" id="KW-0472">Membrane</keyword>
<keyword evidence="9 16" id="KW-0862">Zinc</keyword>
<evidence type="ECO:0000256" key="2">
    <source>
        <dbReference type="ARBA" id="ARBA00004479"/>
    </source>
</evidence>
<keyword evidence="12 15" id="KW-1015">Disulfide bond</keyword>
<dbReference type="Proteomes" id="UP001190640">
    <property type="component" value="Chromosome 2"/>
</dbReference>
<dbReference type="SMART" id="SM00050">
    <property type="entry name" value="DISIN"/>
    <property type="match status" value="1"/>
</dbReference>
<feature type="binding site" evidence="16">
    <location>
        <position position="338"/>
    </location>
    <ligand>
        <name>Zn(2+)</name>
        <dbReference type="ChEBI" id="CHEBI:29105"/>
        <note>catalytic</note>
    </ligand>
</feature>
<dbReference type="InterPro" id="IPR024079">
    <property type="entry name" value="MetalloPept_cat_dom_sf"/>
</dbReference>
<name>A0AA97IUP4_EUBMA</name>
<comment type="subcellular location">
    <subcellularLocation>
        <location evidence="2">Membrane</location>
        <topology evidence="2">Single-pass type I membrane protein</topology>
    </subcellularLocation>
    <subcellularLocation>
        <location evidence="3">Secreted</location>
    </subcellularLocation>
</comment>
<dbReference type="Pfam" id="PF08516">
    <property type="entry name" value="ADAM_CR"/>
    <property type="match status" value="1"/>
</dbReference>
<dbReference type="InterPro" id="IPR002870">
    <property type="entry name" value="Peptidase_M12B_N"/>
</dbReference>
<keyword evidence="5" id="KW-0800">Toxin</keyword>
<feature type="disulfide bond" evidence="16">
    <location>
        <begin position="351"/>
        <end position="356"/>
    </location>
</feature>
<proteinExistence type="predicted"/>
<feature type="active site" evidence="16">
    <location>
        <position position="335"/>
    </location>
</feature>
<feature type="binding site" evidence="16">
    <location>
        <position position="344"/>
    </location>
    <ligand>
        <name>Zn(2+)</name>
        <dbReference type="ChEBI" id="CHEBI:29105"/>
        <note>catalytic</note>
    </ligand>
</feature>
<evidence type="ECO:0000256" key="8">
    <source>
        <dbReference type="ARBA" id="ARBA00022801"/>
    </source>
</evidence>
<dbReference type="PROSITE" id="PS00427">
    <property type="entry name" value="DISINTEGRIN_1"/>
    <property type="match status" value="1"/>
</dbReference>
<feature type="chain" id="PRO_5041657980" evidence="18">
    <location>
        <begin position="24"/>
        <end position="725"/>
    </location>
</feature>
<dbReference type="SUPFAM" id="SSF55486">
    <property type="entry name" value="Metalloproteases ('zincins'), catalytic domain"/>
    <property type="match status" value="1"/>
</dbReference>
<evidence type="ECO:0000256" key="14">
    <source>
        <dbReference type="PROSITE-ProRule" id="PRU00068"/>
    </source>
</evidence>
<evidence type="ECO:0000313" key="23">
    <source>
        <dbReference type="RefSeq" id="XP_054825921.1"/>
    </source>
</evidence>
<dbReference type="CDD" id="cd04269">
    <property type="entry name" value="ZnMc_adamalysin_II_like"/>
    <property type="match status" value="1"/>
</dbReference>
<dbReference type="PROSITE" id="PS50215">
    <property type="entry name" value="ADAM_MEPRO"/>
    <property type="match status" value="1"/>
</dbReference>
<evidence type="ECO:0000259" key="20">
    <source>
        <dbReference type="PROSITE" id="PS50214"/>
    </source>
</evidence>
<keyword evidence="10 17" id="KW-1133">Transmembrane helix</keyword>
<organism evidence="22 23">
    <name type="scientific">Eublepharis macularius</name>
    <name type="common">Leopard gecko</name>
    <name type="synonym">Cyrtodactylus macularius</name>
    <dbReference type="NCBI Taxonomy" id="481883"/>
    <lineage>
        <taxon>Eukaryota</taxon>
        <taxon>Metazoa</taxon>
        <taxon>Chordata</taxon>
        <taxon>Craniata</taxon>
        <taxon>Vertebrata</taxon>
        <taxon>Euteleostomi</taxon>
        <taxon>Lepidosauria</taxon>
        <taxon>Squamata</taxon>
        <taxon>Bifurcata</taxon>
        <taxon>Gekkota</taxon>
        <taxon>Eublepharidae</taxon>
        <taxon>Eublepharinae</taxon>
        <taxon>Eublepharis</taxon>
    </lineage>
</organism>
<gene>
    <name evidence="23" type="primary">LOC129323413</name>
</gene>
<sequence>MTNNLAWWLLVLILRNVLKDTVGQTPPPGFRYASYEVIIPKRQTPRYGHKEAQDVNYLLKIEGKSHLVHLRQKRAFVPKHFPVFTYSKEGDLQVDYPFIRDDCFYRGFVQGRPHSLAAISTCSGGLRGILVVENKTYEIEPVEASTTFQHVVYQWEEEEAVGWCGLTAEEQHRQAAIIQNSENLAAERDPEIHWGTQRMYAKLAFVVEYERYIQFGRNETVAALQVLDIIHCIDSLFVPLHIHVALVGLEIWSERNFINISDSLESVLASFNNWRKNTFVKRLEHDAGHLLVHKNFGHMVGFAYIGAMCNPLWASGVESYTSPSLFFISSIVAHEQGHILGMKHDDEFCVCEKKTCIMSASHTDSDQFSNCSYTQYFTLVKSHGAKCLLIASVSKKHYNLAYCGNRVVESGEQCDCGSKLSCESDPCCQSDCRLRSGVTCAFGECCSKCQYLPAGTICRTSNSVCDLPEYCNGTSEWCPEDVYVQDGAPCQGGAYCFHGNCSTHNKQCKMIFGSKATVASEGCFRELNARGDRFGNCGINGDTYIKCNAKNILCGRLQCQNIDLLPVLEEQSTIIQTHVNNSLCWGTDYHYGIKITSTGAVRDGTPCNKDMMCINRECTNVSLLKYDCNVTKCHNRGICNNHKNCHCGYGWDPPYCLTKGYGGSIDSGPPPPHKVWAIYIIGPLIVLGAAVIAAVLALYHGARLFQWSRALIAGFLSTKRYNVRN</sequence>
<dbReference type="Pfam" id="PF01421">
    <property type="entry name" value="Reprolysin"/>
    <property type="match status" value="1"/>
</dbReference>
<dbReference type="GO" id="GO:0009897">
    <property type="term" value="C:external side of plasma membrane"/>
    <property type="evidence" value="ECO:0007669"/>
    <property type="project" value="TreeGrafter"/>
</dbReference>
<keyword evidence="15" id="KW-0245">EGF-like domain</keyword>
<evidence type="ECO:0000256" key="7">
    <source>
        <dbReference type="ARBA" id="ARBA00022723"/>
    </source>
</evidence>
<keyword evidence="18" id="KW-0732">Signal</keyword>
<dbReference type="FunFam" id="4.10.70.10:FF:000001">
    <property type="entry name" value="Disintegrin and metalloproteinase domain-containing protein 22"/>
    <property type="match status" value="1"/>
</dbReference>
<dbReference type="GeneID" id="129323413"/>
<evidence type="ECO:0000256" key="3">
    <source>
        <dbReference type="ARBA" id="ARBA00004613"/>
    </source>
</evidence>
<dbReference type="FunFam" id="3.40.390.10:FF:000002">
    <property type="entry name" value="Disintegrin and metalloproteinase domain-containing protein 22"/>
    <property type="match status" value="1"/>
</dbReference>
<dbReference type="InterPro" id="IPR000742">
    <property type="entry name" value="EGF"/>
</dbReference>
<feature type="domain" description="Disintegrin" evidence="20">
    <location>
        <begin position="400"/>
        <end position="486"/>
    </location>
</feature>
<dbReference type="Gene3D" id="3.40.390.10">
    <property type="entry name" value="Collagenase (Catalytic Domain)"/>
    <property type="match status" value="1"/>
</dbReference>
<dbReference type="InterPro" id="IPR006586">
    <property type="entry name" value="ADAM_Cys-rich"/>
</dbReference>
<feature type="binding site" evidence="16">
    <location>
        <position position="334"/>
    </location>
    <ligand>
        <name>Zn(2+)</name>
        <dbReference type="ChEBI" id="CHEBI:29105"/>
        <note>catalytic</note>
    </ligand>
</feature>
<dbReference type="PROSITE" id="PS01186">
    <property type="entry name" value="EGF_2"/>
    <property type="match status" value="1"/>
</dbReference>
<feature type="transmembrane region" description="Helical" evidence="17">
    <location>
        <begin position="676"/>
        <end position="699"/>
    </location>
</feature>
<evidence type="ECO:0000259" key="19">
    <source>
        <dbReference type="PROSITE" id="PS50026"/>
    </source>
</evidence>
<dbReference type="InterPro" id="IPR001590">
    <property type="entry name" value="Peptidase_M12B"/>
</dbReference>
<feature type="domain" description="EGF-like" evidence="19">
    <location>
        <begin position="624"/>
        <end position="657"/>
    </location>
</feature>
<evidence type="ECO:0000256" key="10">
    <source>
        <dbReference type="ARBA" id="ARBA00022989"/>
    </source>
</evidence>
<evidence type="ECO:0000256" key="4">
    <source>
        <dbReference type="ARBA" id="ARBA00022525"/>
    </source>
</evidence>
<reference evidence="23" key="1">
    <citation type="submission" date="2025-08" db="UniProtKB">
        <authorList>
            <consortium name="RefSeq"/>
        </authorList>
    </citation>
    <scope>IDENTIFICATION</scope>
    <source>
        <tissue evidence="23">Blood</tissue>
    </source>
</reference>
<accession>A0AA97IUP4</accession>
<dbReference type="PANTHER" id="PTHR11905">
    <property type="entry name" value="ADAM A DISINTEGRIN AND METALLOPROTEASE DOMAIN"/>
    <property type="match status" value="1"/>
</dbReference>
<evidence type="ECO:0000256" key="9">
    <source>
        <dbReference type="ARBA" id="ARBA00022833"/>
    </source>
</evidence>
<dbReference type="GO" id="GO:0008584">
    <property type="term" value="P:male gonad development"/>
    <property type="evidence" value="ECO:0007669"/>
    <property type="project" value="TreeGrafter"/>
</dbReference>
<evidence type="ECO:0000256" key="12">
    <source>
        <dbReference type="ARBA" id="ARBA00023157"/>
    </source>
</evidence>
<evidence type="ECO:0000313" key="22">
    <source>
        <dbReference type="Proteomes" id="UP001190640"/>
    </source>
</evidence>
<evidence type="ECO:0000259" key="21">
    <source>
        <dbReference type="PROSITE" id="PS50215"/>
    </source>
</evidence>
<dbReference type="InterPro" id="IPR034027">
    <property type="entry name" value="Reprolysin_adamalysin"/>
</dbReference>
<dbReference type="GO" id="GO:0004222">
    <property type="term" value="F:metalloendopeptidase activity"/>
    <property type="evidence" value="ECO:0007669"/>
    <property type="project" value="InterPro"/>
</dbReference>
<dbReference type="GO" id="GO:0005576">
    <property type="term" value="C:extracellular region"/>
    <property type="evidence" value="ECO:0007669"/>
    <property type="project" value="UniProtKB-SubCell"/>
</dbReference>
<dbReference type="GO" id="GO:0090729">
    <property type="term" value="F:toxin activity"/>
    <property type="evidence" value="ECO:0007669"/>
    <property type="project" value="UniProtKB-KW"/>
</dbReference>
<dbReference type="Gene3D" id="4.10.70.10">
    <property type="entry name" value="Disintegrin domain"/>
    <property type="match status" value="1"/>
</dbReference>
<dbReference type="SUPFAM" id="SSF57552">
    <property type="entry name" value="Blood coagulation inhibitor (disintegrin)"/>
    <property type="match status" value="1"/>
</dbReference>
<evidence type="ECO:0000256" key="5">
    <source>
        <dbReference type="ARBA" id="ARBA00022656"/>
    </source>
</evidence>
<dbReference type="InterPro" id="IPR018358">
    <property type="entry name" value="Disintegrin_CS"/>
</dbReference>
<feature type="domain" description="Peptidase M12B" evidence="21">
    <location>
        <begin position="199"/>
        <end position="392"/>
    </location>
</feature>
<evidence type="ECO:0000256" key="6">
    <source>
        <dbReference type="ARBA" id="ARBA00022692"/>
    </source>
</evidence>
<dbReference type="PROSITE" id="PS50214">
    <property type="entry name" value="DISINTEGRIN_2"/>
    <property type="match status" value="1"/>
</dbReference>
<dbReference type="InterPro" id="IPR001762">
    <property type="entry name" value="Disintegrin_dom"/>
</dbReference>
<dbReference type="PANTHER" id="PTHR11905:SF251">
    <property type="entry name" value="MEDIATOR COMPLEX SUBUNIT 6"/>
    <property type="match status" value="1"/>
</dbReference>
<keyword evidence="7 16" id="KW-0479">Metal-binding</keyword>
<dbReference type="AlphaFoldDB" id="A0AA97IUP4"/>
<keyword evidence="8" id="KW-0378">Hydrolase</keyword>
<dbReference type="SMART" id="SM00608">
    <property type="entry name" value="ACR"/>
    <property type="match status" value="1"/>
</dbReference>
<evidence type="ECO:0000256" key="11">
    <source>
        <dbReference type="ARBA" id="ARBA00023136"/>
    </source>
</evidence>
<dbReference type="RefSeq" id="XP_054825921.1">
    <property type="nucleotide sequence ID" value="XM_054969946.1"/>
</dbReference>
<evidence type="ECO:0000256" key="15">
    <source>
        <dbReference type="PROSITE-ProRule" id="PRU00076"/>
    </source>
</evidence>
<dbReference type="KEGG" id="emc:129323413"/>
<evidence type="ECO:0000256" key="18">
    <source>
        <dbReference type="SAM" id="SignalP"/>
    </source>
</evidence>
<feature type="disulfide bond" evidence="14">
    <location>
        <begin position="458"/>
        <end position="478"/>
    </location>
</feature>
<comment type="cofactor">
    <cofactor evidence="1">
        <name>Zn(2+)</name>
        <dbReference type="ChEBI" id="CHEBI:29105"/>
    </cofactor>
</comment>
<keyword evidence="22" id="KW-1185">Reference proteome</keyword>
<evidence type="ECO:0000256" key="16">
    <source>
        <dbReference type="PROSITE-ProRule" id="PRU00276"/>
    </source>
</evidence>
<dbReference type="PROSITE" id="PS50026">
    <property type="entry name" value="EGF_3"/>
    <property type="match status" value="1"/>
</dbReference>
<evidence type="ECO:0000256" key="1">
    <source>
        <dbReference type="ARBA" id="ARBA00001947"/>
    </source>
</evidence>
<evidence type="ECO:0000256" key="13">
    <source>
        <dbReference type="ARBA" id="ARBA00023240"/>
    </source>
</evidence>
<keyword evidence="13" id="KW-1199">Hemostasis impairing toxin</keyword>
<keyword evidence="4" id="KW-0964">Secreted</keyword>
<dbReference type="Pfam" id="PF00200">
    <property type="entry name" value="Disintegrin"/>
    <property type="match status" value="1"/>
</dbReference>
<keyword evidence="6 17" id="KW-0812">Transmembrane</keyword>
<feature type="disulfide bond" evidence="15">
    <location>
        <begin position="647"/>
        <end position="656"/>
    </location>
</feature>